<comment type="caution">
    <text evidence="4">The sequence shown here is derived from an EMBL/GenBank/DDBJ whole genome shotgun (WGS) entry which is preliminary data.</text>
</comment>
<gene>
    <name evidence="4" type="ORF">CHM34_12205</name>
</gene>
<dbReference type="PANTHER" id="PTHR30363">
    <property type="entry name" value="HTH-TYPE TRANSCRIPTIONAL REGULATOR SRLR-RELATED"/>
    <property type="match status" value="1"/>
</dbReference>
<evidence type="ECO:0000259" key="3">
    <source>
        <dbReference type="PROSITE" id="PS51000"/>
    </source>
</evidence>
<organism evidence="4 5">
    <name type="scientific">Paludifilum halophilum</name>
    <dbReference type="NCBI Taxonomy" id="1642702"/>
    <lineage>
        <taxon>Bacteria</taxon>
        <taxon>Bacillati</taxon>
        <taxon>Bacillota</taxon>
        <taxon>Bacilli</taxon>
        <taxon>Bacillales</taxon>
        <taxon>Thermoactinomycetaceae</taxon>
        <taxon>Paludifilum</taxon>
    </lineage>
</organism>
<name>A0A235B4K1_9BACL</name>
<keyword evidence="5" id="KW-1185">Reference proteome</keyword>
<dbReference type="PROSITE" id="PS51000">
    <property type="entry name" value="HTH_DEOR_2"/>
    <property type="match status" value="1"/>
</dbReference>
<evidence type="ECO:0000256" key="2">
    <source>
        <dbReference type="ARBA" id="ARBA00023163"/>
    </source>
</evidence>
<protein>
    <submittedName>
        <fullName evidence="4">DeoR family transcriptional regulator</fullName>
    </submittedName>
</protein>
<accession>A0A235B4K1</accession>
<dbReference type="PANTHER" id="PTHR30363:SF44">
    <property type="entry name" value="AGA OPERON TRANSCRIPTIONAL REPRESSOR-RELATED"/>
    <property type="match status" value="1"/>
</dbReference>
<sequence length="257" mass="28778">MLAVERRHEIVAVVNREGSIRVTELAKRFQVTEETIRYDLKKLESKGKLLRSHGGAVTVKKDPEQEMPFQEREIKNVAEKKAIAREAVKKVEEGDTILLDASTTAWQMARLLPDMRLTVLTHSIKVAMELADHLHVRVISTGGALSPQSLSFIGPLAERSLEGYHVNKLFFSCGGADVQYGLSDSNEWQATLKHRMISIADYSYLLVDHSKFGVKAFKVFSDFRDLDEVITDDQTAPSVLKELEKTGLPVQTVSIAE</sequence>
<keyword evidence="2" id="KW-0804">Transcription</keyword>
<dbReference type="SMART" id="SM01134">
    <property type="entry name" value="DeoRC"/>
    <property type="match status" value="1"/>
</dbReference>
<dbReference type="Pfam" id="PF00455">
    <property type="entry name" value="DeoRC"/>
    <property type="match status" value="1"/>
</dbReference>
<dbReference type="EMBL" id="NOWF01000007">
    <property type="protein sequence ID" value="OYD07152.1"/>
    <property type="molecule type" value="Genomic_DNA"/>
</dbReference>
<dbReference type="PRINTS" id="PR00037">
    <property type="entry name" value="HTHLACR"/>
</dbReference>
<reference evidence="4 5" key="1">
    <citation type="submission" date="2017-07" db="EMBL/GenBank/DDBJ databases">
        <title>The genome sequence of Paludifilum halophilum highlights mechanisms for microbial adaptation to high salt environemnts.</title>
        <authorList>
            <person name="Belbahri L."/>
        </authorList>
    </citation>
    <scope>NUCLEOTIDE SEQUENCE [LARGE SCALE GENOMIC DNA]</scope>
    <source>
        <strain evidence="4 5">DSM 102817</strain>
    </source>
</reference>
<dbReference type="InterPro" id="IPR036390">
    <property type="entry name" value="WH_DNA-bd_sf"/>
</dbReference>
<dbReference type="OrthoDB" id="9797223at2"/>
<dbReference type="RefSeq" id="WP_094264895.1">
    <property type="nucleotide sequence ID" value="NZ_NOWF01000007.1"/>
</dbReference>
<dbReference type="InterPro" id="IPR037171">
    <property type="entry name" value="NagB/RpiA_transferase-like"/>
</dbReference>
<dbReference type="SUPFAM" id="SSF100950">
    <property type="entry name" value="NagB/RpiA/CoA transferase-like"/>
    <property type="match status" value="1"/>
</dbReference>
<dbReference type="Gene3D" id="1.10.10.10">
    <property type="entry name" value="Winged helix-like DNA-binding domain superfamily/Winged helix DNA-binding domain"/>
    <property type="match status" value="1"/>
</dbReference>
<dbReference type="SMART" id="SM00420">
    <property type="entry name" value="HTH_DEOR"/>
    <property type="match status" value="1"/>
</dbReference>
<dbReference type="Proteomes" id="UP000215459">
    <property type="component" value="Unassembled WGS sequence"/>
</dbReference>
<dbReference type="InterPro" id="IPR050313">
    <property type="entry name" value="Carb_Metab_HTH_regulators"/>
</dbReference>
<dbReference type="InterPro" id="IPR036388">
    <property type="entry name" value="WH-like_DNA-bd_sf"/>
</dbReference>
<dbReference type="Pfam" id="PF08220">
    <property type="entry name" value="HTH_DeoR"/>
    <property type="match status" value="1"/>
</dbReference>
<dbReference type="AlphaFoldDB" id="A0A235B4K1"/>
<evidence type="ECO:0000313" key="4">
    <source>
        <dbReference type="EMBL" id="OYD07152.1"/>
    </source>
</evidence>
<dbReference type="GO" id="GO:0003700">
    <property type="term" value="F:DNA-binding transcription factor activity"/>
    <property type="evidence" value="ECO:0007669"/>
    <property type="project" value="InterPro"/>
</dbReference>
<dbReference type="SUPFAM" id="SSF46785">
    <property type="entry name" value="Winged helix' DNA-binding domain"/>
    <property type="match status" value="1"/>
</dbReference>
<evidence type="ECO:0000313" key="5">
    <source>
        <dbReference type="Proteomes" id="UP000215459"/>
    </source>
</evidence>
<dbReference type="InterPro" id="IPR001034">
    <property type="entry name" value="DeoR_HTH"/>
</dbReference>
<keyword evidence="1" id="KW-0805">Transcription regulation</keyword>
<feature type="domain" description="HTH deoR-type" evidence="3">
    <location>
        <begin position="3"/>
        <end position="58"/>
    </location>
</feature>
<dbReference type="InterPro" id="IPR014036">
    <property type="entry name" value="DeoR-like_C"/>
</dbReference>
<proteinExistence type="predicted"/>
<evidence type="ECO:0000256" key="1">
    <source>
        <dbReference type="ARBA" id="ARBA00023015"/>
    </source>
</evidence>